<dbReference type="InterPro" id="IPR049712">
    <property type="entry name" value="Poly_export"/>
</dbReference>
<feature type="compositionally biased region" description="Polar residues" evidence="2">
    <location>
        <begin position="38"/>
        <end position="54"/>
    </location>
</feature>
<reference evidence="6" key="1">
    <citation type="journal article" date="2019" name="Int. J. Syst. Evol. Microbiol.">
        <title>The Global Catalogue of Microorganisms (GCM) 10K type strain sequencing project: providing services to taxonomists for standard genome sequencing and annotation.</title>
        <authorList>
            <consortium name="The Broad Institute Genomics Platform"/>
            <consortium name="The Broad Institute Genome Sequencing Center for Infectious Disease"/>
            <person name="Wu L."/>
            <person name="Ma J."/>
        </authorList>
    </citation>
    <scope>NUCLEOTIDE SEQUENCE [LARGE SCALE GENOMIC DNA]</scope>
    <source>
        <strain evidence="6">CGMCC 1.16026</strain>
    </source>
</reference>
<comment type="caution">
    <text evidence="5">The sequence shown here is derived from an EMBL/GenBank/DDBJ whole genome shotgun (WGS) entry which is preliminary data.</text>
</comment>
<dbReference type="Gene3D" id="3.30.1950.10">
    <property type="entry name" value="wza like domain"/>
    <property type="match status" value="1"/>
</dbReference>
<accession>A0ABW1Z9X5</accession>
<dbReference type="InterPro" id="IPR003715">
    <property type="entry name" value="Poly_export_N"/>
</dbReference>
<feature type="domain" description="Polysaccharide export protein N-terminal" evidence="3">
    <location>
        <begin position="116"/>
        <end position="188"/>
    </location>
</feature>
<evidence type="ECO:0000313" key="5">
    <source>
        <dbReference type="EMBL" id="MFC6645658.1"/>
    </source>
</evidence>
<feature type="compositionally biased region" description="Gly residues" evidence="2">
    <location>
        <begin position="12"/>
        <end position="29"/>
    </location>
</feature>
<evidence type="ECO:0000259" key="3">
    <source>
        <dbReference type="Pfam" id="PF02563"/>
    </source>
</evidence>
<feature type="region of interest" description="Disordered" evidence="2">
    <location>
        <begin position="1"/>
        <end position="73"/>
    </location>
</feature>
<evidence type="ECO:0000259" key="4">
    <source>
        <dbReference type="Pfam" id="PF10531"/>
    </source>
</evidence>
<keyword evidence="6" id="KW-1185">Reference proteome</keyword>
<dbReference type="Gene3D" id="3.10.560.10">
    <property type="entry name" value="Outer membrane lipoprotein wza domain like"/>
    <property type="match status" value="3"/>
</dbReference>
<dbReference type="Pfam" id="PF02563">
    <property type="entry name" value="Poly_export"/>
    <property type="match status" value="1"/>
</dbReference>
<feature type="compositionally biased region" description="Basic and acidic residues" evidence="2">
    <location>
        <begin position="58"/>
        <end position="70"/>
    </location>
</feature>
<gene>
    <name evidence="5" type="ORF">ACFQBQ_08700</name>
</gene>
<dbReference type="EMBL" id="JBHSWI010000001">
    <property type="protein sequence ID" value="MFC6645658.1"/>
    <property type="molecule type" value="Genomic_DNA"/>
</dbReference>
<sequence length="685" mass="72972">MIAGTTSALAQTGGGGGGATGGAAGGFGGASISAPSSLSGTSIQSGAQNAQTRSAEATTDRADDATRRAEVSSAVRDVPTEFEEMVLASTGRRVPIFGASLFSGVPSTFAPIDEVPVNDNYVIGPGDEILVQLAGQFNDKLTLRVDRSGAIQLPGVGSVQVAGLHYGQLGSFLNQQLGRYYRNFTLSAQLGRLRTIQIFVVGQARRPGSYSVSSLSTLLNAVFASGGPLPSGSVRDIQVRRGGKVIEHFDLYDLLLHGDKSHDIALASGDVVFFPTVGPQVAIMGSVAVPAIYELKGEKDVASVLELAGGQTNVAAGQTVRLERVHDHADRSMRDISLDSHDPIRDGDIITVTSIIDRFRNAVTLRGNVANPGRYVWHEGMHLSDLFPSREALVTRSYWRKRNQLGQAQQDYAPRSGSQPIDEEGALQVHGSQTERESGSNSSKTATSSDGGGSSVGAALTASNNLFDAKTDVVLSAPDIDWGYAVIERQNKEDLTTSLIPFNLGKLVLDHDASQNLPLQAGDVITIFSKADIRVPGSQQTRYVRLEGEFVASGVYSVQPGETLRALIQRAGGLTSDAYLYASEFTRESTRRVEQQRLAEYADELEAQISAVTASNQARAATSGDQLAATASAADARSAVARLRRMQPIGRIVLDLRPDSQGWIRFPILRSRTVTASWCRASRRT</sequence>
<feature type="domain" description="Soluble ligand binding" evidence="4">
    <location>
        <begin position="281"/>
        <end position="330"/>
    </location>
</feature>
<keyword evidence="1" id="KW-0732">Signal</keyword>
<organism evidence="5 6">
    <name type="scientific">Granulicella cerasi</name>
    <dbReference type="NCBI Taxonomy" id="741063"/>
    <lineage>
        <taxon>Bacteria</taxon>
        <taxon>Pseudomonadati</taxon>
        <taxon>Acidobacteriota</taxon>
        <taxon>Terriglobia</taxon>
        <taxon>Terriglobales</taxon>
        <taxon>Acidobacteriaceae</taxon>
        <taxon>Granulicella</taxon>
    </lineage>
</organism>
<dbReference type="Pfam" id="PF10531">
    <property type="entry name" value="SLBB"/>
    <property type="match status" value="3"/>
</dbReference>
<feature type="domain" description="Soluble ligand binding" evidence="4">
    <location>
        <begin position="554"/>
        <end position="579"/>
    </location>
</feature>
<dbReference type="InterPro" id="IPR019554">
    <property type="entry name" value="Soluble_ligand-bd"/>
</dbReference>
<evidence type="ECO:0000256" key="2">
    <source>
        <dbReference type="SAM" id="MobiDB-lite"/>
    </source>
</evidence>
<dbReference type="PANTHER" id="PTHR33619">
    <property type="entry name" value="POLYSACCHARIDE EXPORT PROTEIN GFCE-RELATED"/>
    <property type="match status" value="1"/>
</dbReference>
<evidence type="ECO:0000313" key="6">
    <source>
        <dbReference type="Proteomes" id="UP001596391"/>
    </source>
</evidence>
<feature type="compositionally biased region" description="Low complexity" evidence="2">
    <location>
        <begin position="1"/>
        <end position="11"/>
    </location>
</feature>
<feature type="compositionally biased region" description="Low complexity" evidence="2">
    <location>
        <begin position="439"/>
        <end position="449"/>
    </location>
</feature>
<feature type="domain" description="Soluble ligand binding" evidence="4">
    <location>
        <begin position="198"/>
        <end position="246"/>
    </location>
</feature>
<proteinExistence type="predicted"/>
<evidence type="ECO:0000256" key="1">
    <source>
        <dbReference type="ARBA" id="ARBA00022729"/>
    </source>
</evidence>
<feature type="region of interest" description="Disordered" evidence="2">
    <location>
        <begin position="427"/>
        <end position="455"/>
    </location>
</feature>
<protein>
    <submittedName>
        <fullName evidence="5">SLBB domain-containing protein</fullName>
    </submittedName>
</protein>
<dbReference type="Proteomes" id="UP001596391">
    <property type="component" value="Unassembled WGS sequence"/>
</dbReference>
<dbReference type="PANTHER" id="PTHR33619:SF3">
    <property type="entry name" value="POLYSACCHARIDE EXPORT PROTEIN GFCE-RELATED"/>
    <property type="match status" value="1"/>
</dbReference>
<name>A0ABW1Z9X5_9BACT</name>
<dbReference type="RefSeq" id="WP_390234767.1">
    <property type="nucleotide sequence ID" value="NZ_JBHSWI010000001.1"/>
</dbReference>